<evidence type="ECO:0000313" key="1">
    <source>
        <dbReference type="EMBL" id="KAK3346951.1"/>
    </source>
</evidence>
<protein>
    <submittedName>
        <fullName evidence="1">Uncharacterized protein</fullName>
    </submittedName>
</protein>
<sequence>MEGLLSHSLPHHFTQAQVYNEPIMATRTLTPAAEMSAAARGAPRKRGFTSISRSSYSSSSSGSSSFDDDIIDIPEVLDSSETLQFCGLNAEVSNRIFESWQQFQQTPGELGYGMSIFGEAKHFVKRMAEREDAWLPEHDWRCALTGMGADQRLCDAILNSAFDDVRKTRSASYWVLDTLNIGSEFLEGLDKRIRKKQEEMRHLATPSPSIQPRPAISNRPGLLGTYREPSVLRTATISAIPSAIEGRTMLFKGGAMTRLLSAFQNDGSIVVRPLQSASPTDFHRDSNYLVYLTKHLDVAEKYARFVQSRVPPEEGVILQFAVPSELLEDHRQIFGSEWRDLVFWSRGDSGSETVPAHLTRFAEAPILIGYIYGMSNEGIGRLSNPSDLTGQYMKTRDGGNASQHVFQTQAIRTQLVEQCRGWVWYQSMRYAGDFALRFMPHNEA</sequence>
<dbReference type="Proteomes" id="UP001275084">
    <property type="component" value="Unassembled WGS sequence"/>
</dbReference>
<reference evidence="1" key="1">
    <citation type="journal article" date="2023" name="Mol. Phylogenet. Evol.">
        <title>Genome-scale phylogeny and comparative genomics of the fungal order Sordariales.</title>
        <authorList>
            <person name="Hensen N."/>
            <person name="Bonometti L."/>
            <person name="Westerberg I."/>
            <person name="Brannstrom I.O."/>
            <person name="Guillou S."/>
            <person name="Cros-Aarteil S."/>
            <person name="Calhoun S."/>
            <person name="Haridas S."/>
            <person name="Kuo A."/>
            <person name="Mondo S."/>
            <person name="Pangilinan J."/>
            <person name="Riley R."/>
            <person name="LaButti K."/>
            <person name="Andreopoulos B."/>
            <person name="Lipzen A."/>
            <person name="Chen C."/>
            <person name="Yan M."/>
            <person name="Daum C."/>
            <person name="Ng V."/>
            <person name="Clum A."/>
            <person name="Steindorff A."/>
            <person name="Ohm R.A."/>
            <person name="Martin F."/>
            <person name="Silar P."/>
            <person name="Natvig D.O."/>
            <person name="Lalanne C."/>
            <person name="Gautier V."/>
            <person name="Ament-Velasquez S.L."/>
            <person name="Kruys A."/>
            <person name="Hutchinson M.I."/>
            <person name="Powell A.J."/>
            <person name="Barry K."/>
            <person name="Miller A.N."/>
            <person name="Grigoriev I.V."/>
            <person name="Debuchy R."/>
            <person name="Gladieux P."/>
            <person name="Hiltunen Thoren M."/>
            <person name="Johannesson H."/>
        </authorList>
    </citation>
    <scope>NUCLEOTIDE SEQUENCE</scope>
    <source>
        <strain evidence="1">CBS 955.72</strain>
    </source>
</reference>
<dbReference type="AlphaFoldDB" id="A0AAJ0MB44"/>
<gene>
    <name evidence="1" type="ORF">B0T25DRAFT_634264</name>
</gene>
<name>A0AAJ0MB44_9PEZI</name>
<evidence type="ECO:0000313" key="2">
    <source>
        <dbReference type="Proteomes" id="UP001275084"/>
    </source>
</evidence>
<proteinExistence type="predicted"/>
<accession>A0AAJ0MB44</accession>
<dbReference type="EMBL" id="JAUIQD010000006">
    <property type="protein sequence ID" value="KAK3346951.1"/>
    <property type="molecule type" value="Genomic_DNA"/>
</dbReference>
<organism evidence="1 2">
    <name type="scientific">Lasiosphaeria hispida</name>
    <dbReference type="NCBI Taxonomy" id="260671"/>
    <lineage>
        <taxon>Eukaryota</taxon>
        <taxon>Fungi</taxon>
        <taxon>Dikarya</taxon>
        <taxon>Ascomycota</taxon>
        <taxon>Pezizomycotina</taxon>
        <taxon>Sordariomycetes</taxon>
        <taxon>Sordariomycetidae</taxon>
        <taxon>Sordariales</taxon>
        <taxon>Lasiosphaeriaceae</taxon>
        <taxon>Lasiosphaeria</taxon>
    </lineage>
</organism>
<reference evidence="1" key="2">
    <citation type="submission" date="2023-06" db="EMBL/GenBank/DDBJ databases">
        <authorList>
            <consortium name="Lawrence Berkeley National Laboratory"/>
            <person name="Haridas S."/>
            <person name="Hensen N."/>
            <person name="Bonometti L."/>
            <person name="Westerberg I."/>
            <person name="Brannstrom I.O."/>
            <person name="Guillou S."/>
            <person name="Cros-Aarteil S."/>
            <person name="Calhoun S."/>
            <person name="Kuo A."/>
            <person name="Mondo S."/>
            <person name="Pangilinan J."/>
            <person name="Riley R."/>
            <person name="Labutti K."/>
            <person name="Andreopoulos B."/>
            <person name="Lipzen A."/>
            <person name="Chen C."/>
            <person name="Yanf M."/>
            <person name="Daum C."/>
            <person name="Ng V."/>
            <person name="Clum A."/>
            <person name="Steindorff A."/>
            <person name="Ohm R."/>
            <person name="Martin F."/>
            <person name="Silar P."/>
            <person name="Natvig D."/>
            <person name="Lalanne C."/>
            <person name="Gautier V."/>
            <person name="Ament-Velasquez S.L."/>
            <person name="Kruys A."/>
            <person name="Hutchinson M.I."/>
            <person name="Powell A.J."/>
            <person name="Barry K."/>
            <person name="Miller A.N."/>
            <person name="Grigoriev I.V."/>
            <person name="Debuchy R."/>
            <person name="Gladieux P."/>
            <person name="Thoren M.H."/>
            <person name="Johannesson H."/>
        </authorList>
    </citation>
    <scope>NUCLEOTIDE SEQUENCE</scope>
    <source>
        <strain evidence="1">CBS 955.72</strain>
    </source>
</reference>
<comment type="caution">
    <text evidence="1">The sequence shown here is derived from an EMBL/GenBank/DDBJ whole genome shotgun (WGS) entry which is preliminary data.</text>
</comment>
<keyword evidence="2" id="KW-1185">Reference proteome</keyword>